<dbReference type="NCBIfam" id="NF041384">
    <property type="entry name" value="YHS_seleno_dom"/>
    <property type="match status" value="1"/>
</dbReference>
<proteinExistence type="predicted"/>
<gene>
    <name evidence="2" type="ORF">SO694_00105068</name>
</gene>
<organism evidence="2 3">
    <name type="scientific">Aureococcus anophagefferens</name>
    <name type="common">Harmful bloom alga</name>
    <dbReference type="NCBI Taxonomy" id="44056"/>
    <lineage>
        <taxon>Eukaryota</taxon>
        <taxon>Sar</taxon>
        <taxon>Stramenopiles</taxon>
        <taxon>Ochrophyta</taxon>
        <taxon>Pelagophyceae</taxon>
        <taxon>Pelagomonadales</taxon>
        <taxon>Pelagomonadaceae</taxon>
        <taxon>Aureococcus</taxon>
    </lineage>
</organism>
<protein>
    <recommendedName>
        <fullName evidence="4">YHS domain-containing protein</fullName>
    </recommendedName>
</protein>
<comment type="caution">
    <text evidence="2">The sequence shown here is derived from an EMBL/GenBank/DDBJ whole genome shotgun (WGS) entry which is preliminary data.</text>
</comment>
<reference evidence="2 3" key="1">
    <citation type="submission" date="2024-03" db="EMBL/GenBank/DDBJ databases">
        <title>Aureococcus anophagefferens CCMP1851 and Kratosvirus quantuckense: Draft genome of a second virus-susceptible host strain in the model system.</title>
        <authorList>
            <person name="Chase E."/>
            <person name="Truchon A.R."/>
            <person name="Schepens W."/>
            <person name="Wilhelm S.W."/>
        </authorList>
    </citation>
    <scope>NUCLEOTIDE SEQUENCE [LARGE SCALE GENOMIC DNA]</scope>
    <source>
        <strain evidence="2 3">CCMP1851</strain>
    </source>
</reference>
<name>A0ABR1FMA8_AURAN</name>
<dbReference type="EMBL" id="JBBJCI010000360">
    <property type="protein sequence ID" value="KAK7233436.1"/>
    <property type="molecule type" value="Genomic_DNA"/>
</dbReference>
<sequence length="391" mass="42465">MEQRYDLKAECVSKVWAADMASLAFAPSAVGAPSAPRLPDVDDESAPARERPSARVALTSFVALGLFLYAGANGGALPVTGSSAVYFAETSNGKPLSPTGKPLPKKENGLTKKEAHVAEEKARKQAVQVKEALDLGRAEKTKKVDDKHVITHTEEVKVKHVDTQVHEVKKFDEARTHTENSHAKHKGAQLARGRDPDAPPAFTPATEKMDVNVADVEDAADGPQTEVCTDAAAGPVLDGADVVAYHALEPGANATYGSPEFEASYGDYSFWFASEANRAAFAADPAKYAPKFGGFCSYGISDETFWTKSTLGPFSNPNVWRIVDGRLLVFMYCTPEHKFFSQNITAQLDRGNQIWDTWWGDDLVFNTQCFWTSKMEGGAQDADAEKYACLF</sequence>
<evidence type="ECO:0000313" key="2">
    <source>
        <dbReference type="EMBL" id="KAK7233436.1"/>
    </source>
</evidence>
<evidence type="ECO:0008006" key="4">
    <source>
        <dbReference type="Google" id="ProtNLM"/>
    </source>
</evidence>
<feature type="region of interest" description="Disordered" evidence="1">
    <location>
        <begin position="171"/>
        <end position="210"/>
    </location>
</feature>
<keyword evidence="3" id="KW-1185">Reference proteome</keyword>
<evidence type="ECO:0000256" key="1">
    <source>
        <dbReference type="SAM" id="MobiDB-lite"/>
    </source>
</evidence>
<accession>A0ABR1FMA8</accession>
<feature type="compositionally biased region" description="Basic and acidic residues" evidence="1">
    <location>
        <begin position="171"/>
        <end position="182"/>
    </location>
</feature>
<feature type="region of interest" description="Disordered" evidence="1">
    <location>
        <begin position="32"/>
        <end position="51"/>
    </location>
</feature>
<dbReference type="Proteomes" id="UP001363151">
    <property type="component" value="Unassembled WGS sequence"/>
</dbReference>
<evidence type="ECO:0000313" key="3">
    <source>
        <dbReference type="Proteomes" id="UP001363151"/>
    </source>
</evidence>